<proteinExistence type="predicted"/>
<dbReference type="Gene3D" id="3.40.1520.20">
    <property type="match status" value="1"/>
</dbReference>
<evidence type="ECO:0000313" key="9">
    <source>
        <dbReference type="EMBL" id="RBI87383.1"/>
    </source>
</evidence>
<dbReference type="PROSITE" id="PS00107">
    <property type="entry name" value="PROTEIN_KINASE_ATP"/>
    <property type="match status" value="1"/>
</dbReference>
<evidence type="ECO:0000256" key="5">
    <source>
        <dbReference type="PROSITE-ProRule" id="PRU10141"/>
    </source>
</evidence>
<evidence type="ECO:0000256" key="4">
    <source>
        <dbReference type="ARBA" id="ARBA00022840"/>
    </source>
</evidence>
<keyword evidence="3 9" id="KW-0418">Kinase</keyword>
<dbReference type="PROSITE" id="PS00109">
    <property type="entry name" value="PROTEIN_KINASE_TYR"/>
    <property type="match status" value="1"/>
</dbReference>
<dbReference type="InterPro" id="IPR017441">
    <property type="entry name" value="Protein_kinase_ATP_BS"/>
</dbReference>
<comment type="caution">
    <text evidence="9">The sequence shown here is derived from an EMBL/GenBank/DDBJ whole genome shotgun (WGS) entry which is preliminary data.</text>
</comment>
<dbReference type="GO" id="GO:0004674">
    <property type="term" value="F:protein serine/threonine kinase activity"/>
    <property type="evidence" value="ECO:0007669"/>
    <property type="project" value="UniProtKB-KW"/>
</dbReference>
<feature type="binding site" evidence="5">
    <location>
        <position position="51"/>
    </location>
    <ligand>
        <name>ATP</name>
        <dbReference type="ChEBI" id="CHEBI:30616"/>
    </ligand>
</feature>
<organism evidence="9 10">
    <name type="scientific">Rhodosalinus halophilus</name>
    <dbReference type="NCBI Taxonomy" id="2259333"/>
    <lineage>
        <taxon>Bacteria</taxon>
        <taxon>Pseudomonadati</taxon>
        <taxon>Pseudomonadota</taxon>
        <taxon>Alphaproteobacteria</taxon>
        <taxon>Rhodobacterales</taxon>
        <taxon>Paracoccaceae</taxon>
        <taxon>Rhodosalinus</taxon>
    </lineage>
</organism>
<dbReference type="InterPro" id="IPR008266">
    <property type="entry name" value="Tyr_kinase_AS"/>
</dbReference>
<keyword evidence="7" id="KW-0812">Transmembrane</keyword>
<dbReference type="PANTHER" id="PTHR43289">
    <property type="entry name" value="MITOGEN-ACTIVATED PROTEIN KINASE KINASE KINASE 20-RELATED"/>
    <property type="match status" value="1"/>
</dbReference>
<sequence length="731" mass="77526">MSAGEAKPGDTFRPGDLLNNTYRIERILGRGGTSEVYRARSEISGRVVALKVLRSEFSSNEDYLALMTREEDIREIRHDAIVRYFDNQRTDSGLVYLVMDYVDGPGLDRKLAQGGMSADDLLTVARRVAEGLGAAHARQIVHRDLSPDNIILRDGDPADAVIIDFGIAKDANPGAETIVGGDFAGKFAYAAPEQLAGQADARSDIYALGALLLATYRGKPPDIGNNLSDVVRIKAEPLDTSGVPEPLKGLIDRMTAPDPADRFQTTGEVLGALAAGDQTDDIDPERTVIAPPRPKTHPPGAGRTVPPAAPPDRETPPPQPAATRAGDAGRRRRGGLIAALFALLLVAGGALWVATGGAPFGPRYAEATPFTLTAEKTGAGEARATGFVPSPDVRDALAERIAALGGTADLTLARGAISQTWGADLLALIDLVQDLPEWRIETRDDFVRLTGLAEDTQQKARLTRRLSQDGMPGALDGEVQILAGPRILSPARVNEVITPLEDCGPLRQVDPPSTGYPLGAEIVVSGQVASAATRAELGRALSAAAGERRIVPRVTILNPGLCIVDRALPQVPGGDFDIDFGWGGQPGENVAGRYLVGENPVIDVTIPAEVTTGYLFVSALDVSGRVFHMLPNLNRKDNSVESLRDGRGGPVELRVAYSLDEAEEAGGRRLAFVVDDTALGKTRILVLHSETPIFSGLRPTMESAEGFAEALGNLDGAIRTLDSRILTTAEP</sequence>
<gene>
    <name evidence="9" type="ORF">DRV85_00120</name>
</gene>
<evidence type="ECO:0000256" key="3">
    <source>
        <dbReference type="ARBA" id="ARBA00022777"/>
    </source>
</evidence>
<dbReference type="PROSITE" id="PS50011">
    <property type="entry name" value="PROTEIN_KINASE_DOM"/>
    <property type="match status" value="1"/>
</dbReference>
<evidence type="ECO:0000256" key="1">
    <source>
        <dbReference type="ARBA" id="ARBA00022679"/>
    </source>
</evidence>
<accession>A0A365UEW1</accession>
<dbReference type="OrthoDB" id="9801841at2"/>
<dbReference type="Proteomes" id="UP000253370">
    <property type="component" value="Unassembled WGS sequence"/>
</dbReference>
<dbReference type="InterPro" id="IPR011009">
    <property type="entry name" value="Kinase-like_dom_sf"/>
</dbReference>
<keyword evidence="7" id="KW-0472">Membrane</keyword>
<keyword evidence="4 5" id="KW-0067">ATP-binding</keyword>
<reference evidence="9 10" key="1">
    <citation type="submission" date="2018-07" db="EMBL/GenBank/DDBJ databases">
        <title>Rhodosalinus sp. strain E84T genomic sequence and assembly.</title>
        <authorList>
            <person name="Liu Z.-W."/>
            <person name="Lu D.-C."/>
        </authorList>
    </citation>
    <scope>NUCLEOTIDE SEQUENCE [LARGE SCALE GENOMIC DNA]</scope>
    <source>
        <strain evidence="9 10">E84</strain>
    </source>
</reference>
<keyword evidence="10" id="KW-1185">Reference proteome</keyword>
<evidence type="ECO:0000256" key="7">
    <source>
        <dbReference type="SAM" id="Phobius"/>
    </source>
</evidence>
<keyword evidence="1" id="KW-0808">Transferase</keyword>
<protein>
    <submittedName>
        <fullName evidence="9">Serine/threonine protein kinase</fullName>
    </submittedName>
</protein>
<keyword evidence="2 5" id="KW-0547">Nucleotide-binding</keyword>
<dbReference type="EMBL" id="QNTQ01000001">
    <property type="protein sequence ID" value="RBI87383.1"/>
    <property type="molecule type" value="Genomic_DNA"/>
</dbReference>
<dbReference type="Gene3D" id="1.10.510.10">
    <property type="entry name" value="Transferase(Phosphotransferase) domain 1"/>
    <property type="match status" value="1"/>
</dbReference>
<dbReference type="InterPro" id="IPR000719">
    <property type="entry name" value="Prot_kinase_dom"/>
</dbReference>
<feature type="transmembrane region" description="Helical" evidence="7">
    <location>
        <begin position="334"/>
        <end position="354"/>
    </location>
</feature>
<evidence type="ECO:0000313" key="10">
    <source>
        <dbReference type="Proteomes" id="UP000253370"/>
    </source>
</evidence>
<dbReference type="Pfam" id="PF00069">
    <property type="entry name" value="Pkinase"/>
    <property type="match status" value="1"/>
</dbReference>
<dbReference type="AlphaFoldDB" id="A0A365UEW1"/>
<feature type="region of interest" description="Disordered" evidence="6">
    <location>
        <begin position="274"/>
        <end position="329"/>
    </location>
</feature>
<dbReference type="CDD" id="cd14014">
    <property type="entry name" value="STKc_PknB_like"/>
    <property type="match status" value="1"/>
</dbReference>
<keyword evidence="9" id="KW-0723">Serine/threonine-protein kinase</keyword>
<name>A0A365UEW1_9RHOB</name>
<dbReference type="RefSeq" id="WP_113287407.1">
    <property type="nucleotide sequence ID" value="NZ_QNTQ01000001.1"/>
</dbReference>
<evidence type="ECO:0000256" key="2">
    <source>
        <dbReference type="ARBA" id="ARBA00022741"/>
    </source>
</evidence>
<evidence type="ECO:0000259" key="8">
    <source>
        <dbReference type="PROSITE" id="PS50011"/>
    </source>
</evidence>
<dbReference type="Gene3D" id="3.30.200.20">
    <property type="entry name" value="Phosphorylase Kinase, domain 1"/>
    <property type="match status" value="1"/>
</dbReference>
<evidence type="ECO:0000256" key="6">
    <source>
        <dbReference type="SAM" id="MobiDB-lite"/>
    </source>
</evidence>
<dbReference type="PANTHER" id="PTHR43289:SF6">
    <property type="entry name" value="SERINE_THREONINE-PROTEIN KINASE NEKL-3"/>
    <property type="match status" value="1"/>
</dbReference>
<feature type="domain" description="Protein kinase" evidence="8">
    <location>
        <begin position="22"/>
        <end position="274"/>
    </location>
</feature>
<dbReference type="GO" id="GO:0005524">
    <property type="term" value="F:ATP binding"/>
    <property type="evidence" value="ECO:0007669"/>
    <property type="project" value="UniProtKB-UniRule"/>
</dbReference>
<dbReference type="SUPFAM" id="SSF56112">
    <property type="entry name" value="Protein kinase-like (PK-like)"/>
    <property type="match status" value="1"/>
</dbReference>
<keyword evidence="7" id="KW-1133">Transmembrane helix</keyword>